<dbReference type="EMBL" id="JAPUUL010000668">
    <property type="protein sequence ID" value="KAJ8129764.1"/>
    <property type="molecule type" value="Genomic_DNA"/>
</dbReference>
<reference evidence="1" key="1">
    <citation type="submission" date="2022-12" db="EMBL/GenBank/DDBJ databases">
        <title>Genome Sequence of Lasiodiplodia mahajangana.</title>
        <authorList>
            <person name="Buettner E."/>
        </authorList>
    </citation>
    <scope>NUCLEOTIDE SEQUENCE</scope>
    <source>
        <strain evidence="1">VT137</strain>
    </source>
</reference>
<organism evidence="1 2">
    <name type="scientific">Lasiodiplodia mahajangana</name>
    <dbReference type="NCBI Taxonomy" id="1108764"/>
    <lineage>
        <taxon>Eukaryota</taxon>
        <taxon>Fungi</taxon>
        <taxon>Dikarya</taxon>
        <taxon>Ascomycota</taxon>
        <taxon>Pezizomycotina</taxon>
        <taxon>Dothideomycetes</taxon>
        <taxon>Dothideomycetes incertae sedis</taxon>
        <taxon>Botryosphaeriales</taxon>
        <taxon>Botryosphaeriaceae</taxon>
        <taxon>Lasiodiplodia</taxon>
    </lineage>
</organism>
<evidence type="ECO:0000313" key="2">
    <source>
        <dbReference type="Proteomes" id="UP001153332"/>
    </source>
</evidence>
<evidence type="ECO:0000313" key="1">
    <source>
        <dbReference type="EMBL" id="KAJ8129764.1"/>
    </source>
</evidence>
<sequence>MKFKGFVVNKLLERIHQAIYIPLGSAKLRLNQRSVRAASNLCPNTWEPLGGGCNDNDETILHAAARKLREEAGLEAARVIKHVSNPYKFTTGSSEAKSQKGSTFRLGYRRRGHSEKCKQRELNFMNAYAERTVLLNLTSIARMDSHLTTKQADELIALGVPELTFDYGDAVRMTPAEHNAVVEKAAKAGAAAIYDDLLKKQRPSERTGLGEFILPI</sequence>
<name>A0ACC2JQX1_9PEZI</name>
<keyword evidence="2" id="KW-1185">Reference proteome</keyword>
<comment type="caution">
    <text evidence="1">The sequence shown here is derived from an EMBL/GenBank/DDBJ whole genome shotgun (WGS) entry which is preliminary data.</text>
</comment>
<gene>
    <name evidence="1" type="ORF">O1611_g3866</name>
</gene>
<accession>A0ACC2JQX1</accession>
<dbReference type="Proteomes" id="UP001153332">
    <property type="component" value="Unassembled WGS sequence"/>
</dbReference>
<proteinExistence type="predicted"/>
<protein>
    <submittedName>
        <fullName evidence="1">Uncharacterized protein</fullName>
    </submittedName>
</protein>